<feature type="compositionally biased region" description="Polar residues" evidence="6">
    <location>
        <begin position="20"/>
        <end position="30"/>
    </location>
</feature>
<evidence type="ECO:0000313" key="8">
    <source>
        <dbReference type="Proteomes" id="UP000887569"/>
    </source>
</evidence>
<evidence type="ECO:0000256" key="5">
    <source>
        <dbReference type="PROSITE-ProRule" id="PRU00125"/>
    </source>
</evidence>
<dbReference type="GO" id="GO:0046872">
    <property type="term" value="F:metal ion binding"/>
    <property type="evidence" value="ECO:0007669"/>
    <property type="project" value="UniProtKB-KW"/>
</dbReference>
<evidence type="ECO:0000256" key="1">
    <source>
        <dbReference type="ARBA" id="ARBA00022723"/>
    </source>
</evidence>
<dbReference type="InterPro" id="IPR001781">
    <property type="entry name" value="Znf_LIM"/>
</dbReference>
<evidence type="ECO:0000256" key="2">
    <source>
        <dbReference type="ARBA" id="ARBA00022833"/>
    </source>
</evidence>
<feature type="region of interest" description="Disordered" evidence="6">
    <location>
        <begin position="20"/>
        <end position="46"/>
    </location>
</feature>
<dbReference type="GO" id="GO:0031430">
    <property type="term" value="C:M band"/>
    <property type="evidence" value="ECO:0007669"/>
    <property type="project" value="UniProtKB-SubCell"/>
</dbReference>
<dbReference type="PROSITE" id="PS00478">
    <property type="entry name" value="LIM_DOMAIN_1"/>
    <property type="match status" value="1"/>
</dbReference>
<feature type="domain" description="LIM zinc-binding" evidence="7">
    <location>
        <begin position="243"/>
        <end position="309"/>
    </location>
</feature>
<dbReference type="Proteomes" id="UP000887569">
    <property type="component" value="Unplaced"/>
</dbReference>
<evidence type="ECO:0000256" key="6">
    <source>
        <dbReference type="SAM" id="MobiDB-lite"/>
    </source>
</evidence>
<evidence type="ECO:0000313" key="9">
    <source>
        <dbReference type="WBParaSite" id="PgR035X_g005_t01"/>
    </source>
</evidence>
<sequence length="325" mass="37350">FIMMKNLFVRCDAFRMTSLSPVPTTQPQQWRTERSERSQSRSSSRYVPLNHAGVVQNTLDTMLDGVNATTELIRRKHNESVLERKSFQTQMEVTGNISVEPSDEWLSTRLKSISTEDMQKELSKVKDDQKQNAVTDTLAALVYDIDATAEVLRRGSLKKKKKHEEVEYKLRITPGPEEEAFPFPSPKPKRAQEDDNFTLEHVSRDYGVEMSESQTSSLKKRARSETPRRTINVEGSPPPTTAAVCAFCCEEIDGPIITALAPNSYRAQKFHPYHFMCAYCQKALNLRGTYREHDRKPYCHECFYRLYNGLIYAPDEKQAKIQKLI</sequence>
<evidence type="ECO:0000259" key="7">
    <source>
        <dbReference type="PROSITE" id="PS50023"/>
    </source>
</evidence>
<evidence type="ECO:0000256" key="4">
    <source>
        <dbReference type="ARBA" id="ARBA00037833"/>
    </source>
</evidence>
<dbReference type="GO" id="GO:0055120">
    <property type="term" value="C:striated muscle dense body"/>
    <property type="evidence" value="ECO:0007669"/>
    <property type="project" value="UniProtKB-ARBA"/>
</dbReference>
<accession>A0A915BD03</accession>
<proteinExistence type="predicted"/>
<keyword evidence="1 5" id="KW-0479">Metal-binding</keyword>
<dbReference type="PROSITE" id="PS50023">
    <property type="entry name" value="LIM_DOMAIN_2"/>
    <property type="match status" value="1"/>
</dbReference>
<dbReference type="Pfam" id="PF00412">
    <property type="entry name" value="LIM"/>
    <property type="match status" value="1"/>
</dbReference>
<feature type="region of interest" description="Disordered" evidence="6">
    <location>
        <begin position="208"/>
        <end position="235"/>
    </location>
</feature>
<protein>
    <submittedName>
        <fullName evidence="9">LIM zinc-binding domain-containing protein</fullName>
    </submittedName>
</protein>
<dbReference type="WBParaSite" id="PgR035X_g005_t01">
    <property type="protein sequence ID" value="PgR035X_g005_t01"/>
    <property type="gene ID" value="PgR035X_g005"/>
</dbReference>
<comment type="subcellular location">
    <subcellularLocation>
        <location evidence="4">Cytoplasm</location>
        <location evidence="4">Myofibril</location>
        <location evidence="4">Sarcomere</location>
        <location evidence="4">M line</location>
    </subcellularLocation>
</comment>
<keyword evidence="3 5" id="KW-0440">LIM domain</keyword>
<dbReference type="FunFam" id="2.10.110.10:FF:000009">
    <property type="entry name" value="Paxillin isoform 1"/>
    <property type="match status" value="1"/>
</dbReference>
<keyword evidence="2 5" id="KW-0862">Zinc</keyword>
<dbReference type="Gene3D" id="2.10.110.10">
    <property type="entry name" value="Cysteine Rich Protein"/>
    <property type="match status" value="1"/>
</dbReference>
<dbReference type="CDD" id="cd09339">
    <property type="entry name" value="LIM4_Paxillin_like"/>
    <property type="match status" value="1"/>
</dbReference>
<name>A0A915BD03_PARUN</name>
<dbReference type="SMART" id="SM00132">
    <property type="entry name" value="LIM"/>
    <property type="match status" value="1"/>
</dbReference>
<reference evidence="9" key="1">
    <citation type="submission" date="2022-11" db="UniProtKB">
        <authorList>
            <consortium name="WormBaseParasite"/>
        </authorList>
    </citation>
    <scope>IDENTIFICATION</scope>
</reference>
<organism evidence="8 9">
    <name type="scientific">Parascaris univalens</name>
    <name type="common">Nematode worm</name>
    <dbReference type="NCBI Taxonomy" id="6257"/>
    <lineage>
        <taxon>Eukaryota</taxon>
        <taxon>Metazoa</taxon>
        <taxon>Ecdysozoa</taxon>
        <taxon>Nematoda</taxon>
        <taxon>Chromadorea</taxon>
        <taxon>Rhabditida</taxon>
        <taxon>Spirurina</taxon>
        <taxon>Ascaridomorpha</taxon>
        <taxon>Ascaridoidea</taxon>
        <taxon>Ascarididae</taxon>
        <taxon>Parascaris</taxon>
    </lineage>
</organism>
<evidence type="ECO:0000256" key="3">
    <source>
        <dbReference type="ARBA" id="ARBA00023038"/>
    </source>
</evidence>
<dbReference type="AlphaFoldDB" id="A0A915BD03"/>
<keyword evidence="8" id="KW-1185">Reference proteome</keyword>